<dbReference type="Proteomes" id="UP000265663">
    <property type="component" value="Unassembled WGS sequence"/>
</dbReference>
<feature type="region of interest" description="Disordered" evidence="1">
    <location>
        <begin position="428"/>
        <end position="454"/>
    </location>
</feature>
<evidence type="ECO:0008006" key="4">
    <source>
        <dbReference type="Google" id="ProtNLM"/>
    </source>
</evidence>
<evidence type="ECO:0000256" key="1">
    <source>
        <dbReference type="SAM" id="MobiDB-lite"/>
    </source>
</evidence>
<reference evidence="2 3" key="1">
    <citation type="journal article" date="2014" name="PLoS ONE">
        <title>De novo Genome Assembly of the Fungal Plant Pathogen Pyrenophora semeniperda.</title>
        <authorList>
            <person name="Soliai M.M."/>
            <person name="Meyer S.E."/>
            <person name="Udall J.A."/>
            <person name="Elzinga D.E."/>
            <person name="Hermansen R.A."/>
            <person name="Bodily P.M."/>
            <person name="Hart A.A."/>
            <person name="Coleman C.E."/>
        </authorList>
    </citation>
    <scope>NUCLEOTIDE SEQUENCE [LARGE SCALE GENOMIC DNA]</scope>
    <source>
        <strain evidence="2 3">CCB06</strain>
        <tissue evidence="2">Mycelium</tissue>
    </source>
</reference>
<name>A0A3M7MJ23_9PLEO</name>
<evidence type="ECO:0000313" key="3">
    <source>
        <dbReference type="Proteomes" id="UP000265663"/>
    </source>
</evidence>
<feature type="region of interest" description="Disordered" evidence="1">
    <location>
        <begin position="1"/>
        <end position="44"/>
    </location>
</feature>
<dbReference type="AlphaFoldDB" id="A0A3M7MJ23"/>
<dbReference type="EMBL" id="KE747844">
    <property type="protein sequence ID" value="RMZ74359.1"/>
    <property type="molecule type" value="Genomic_DNA"/>
</dbReference>
<evidence type="ECO:0000313" key="2">
    <source>
        <dbReference type="EMBL" id="RMZ74359.1"/>
    </source>
</evidence>
<dbReference type="PANTHER" id="PTHR39639">
    <property type="entry name" value="CHROMOSOME 16, WHOLE GENOME SHOTGUN SEQUENCE"/>
    <property type="match status" value="1"/>
</dbReference>
<organism evidence="2 3">
    <name type="scientific">Pyrenophora seminiperda CCB06</name>
    <dbReference type="NCBI Taxonomy" id="1302712"/>
    <lineage>
        <taxon>Eukaryota</taxon>
        <taxon>Fungi</taxon>
        <taxon>Dikarya</taxon>
        <taxon>Ascomycota</taxon>
        <taxon>Pezizomycotina</taxon>
        <taxon>Dothideomycetes</taxon>
        <taxon>Pleosporomycetidae</taxon>
        <taxon>Pleosporales</taxon>
        <taxon>Pleosporineae</taxon>
        <taxon>Pleosporaceae</taxon>
        <taxon>Pyrenophora</taxon>
    </lineage>
</organism>
<sequence length="731" mass="80953">MDDGTSHNNDSATQTIVKDEVDDESDGFEDVEDDDPTEFKPRPQLPSAIVNMRSLKSLIRELENGVINVDPEYQREVVWTENYYVPPIILNRPPNTANNNSTSDTLVCVDGKQRLSSRRKMVALTDLSWDLLADRCRWFCDHLGSTRRRLLPPKTQQLFLEKEFVVFQFKDLSSEQEEDLFGRVQMGMQLTAAEKMRAKSGQWQELAKLFVEDFDAIYSLLKDRQRAKDFQLTLGCFSQIMEVKHPSTENGIPTFKAAISSVNILLKQTAAVDDATKSHLAGVWKTFQDLLDLEPNTFTNADKYLSGVQTFAPIEMVAVTVLISQHSKTRNNNLLLGDIRALREALREHFQELRAKLDVWKFVWEFIDDLEAIRGAVDGSTVSRNTLQQPVNPTAPDATATVSCQPVAAPSFQRKRPLPKSKQIPILPPVIKAEHETQPPTSSLPSRKRQRTDPVQAVFDPLKTSSVTKTDLTNEENSFQETISTATASWSHQVATNTLPQSIPQLTPLLVQSTKVGDFNTFRAPITPMQSSTGSLSALGNISTLHGGSSDATTPYGPPNTNQSHSKSTRTPVRPQGFSIFAPSHTDEEWNGIIASVSPKIPWKGLPQNSSVAPPAAESAAPSVAAGLWITVPKNRKRKSTTLPATKATPAELDHVIDLTSDGELENERQNLLQAFKSKPATIKQTKGPAPQITCNSKTGDDPDLEDERQPANNPYAKFKQSPRAGPGGFR</sequence>
<feature type="region of interest" description="Disordered" evidence="1">
    <location>
        <begin position="678"/>
        <end position="731"/>
    </location>
</feature>
<gene>
    <name evidence="2" type="ORF">GMOD_00003384</name>
</gene>
<proteinExistence type="predicted"/>
<protein>
    <recommendedName>
        <fullName evidence="4">DUF262 domain-containing protein</fullName>
    </recommendedName>
</protein>
<feature type="compositionally biased region" description="Polar residues" evidence="1">
    <location>
        <begin position="1"/>
        <end position="16"/>
    </location>
</feature>
<keyword evidence="3" id="KW-1185">Reference proteome</keyword>
<feature type="region of interest" description="Disordered" evidence="1">
    <location>
        <begin position="543"/>
        <end position="574"/>
    </location>
</feature>
<feature type="compositionally biased region" description="Acidic residues" evidence="1">
    <location>
        <begin position="20"/>
        <end position="36"/>
    </location>
</feature>
<dbReference type="OrthoDB" id="5419821at2759"/>
<dbReference type="PANTHER" id="PTHR39639:SF1">
    <property type="entry name" value="DUF262 DOMAIN-CONTAINING PROTEIN"/>
    <property type="match status" value="1"/>
</dbReference>
<feature type="compositionally biased region" description="Polar residues" evidence="1">
    <location>
        <begin position="543"/>
        <end position="571"/>
    </location>
</feature>
<accession>A0A3M7MJ23</accession>